<organism evidence="1 2">
    <name type="scientific">Paramarasmius palmivorus</name>
    <dbReference type="NCBI Taxonomy" id="297713"/>
    <lineage>
        <taxon>Eukaryota</taxon>
        <taxon>Fungi</taxon>
        <taxon>Dikarya</taxon>
        <taxon>Basidiomycota</taxon>
        <taxon>Agaricomycotina</taxon>
        <taxon>Agaricomycetes</taxon>
        <taxon>Agaricomycetidae</taxon>
        <taxon>Agaricales</taxon>
        <taxon>Marasmiineae</taxon>
        <taxon>Marasmiaceae</taxon>
        <taxon>Paramarasmius</taxon>
    </lineage>
</organism>
<sequence length="358" mass="40669">MDTFPAELIAEIIQHALPSTPISLDTSTHRRILHHLTSICRKFRTTTLHIAPLDQIAIYIDTCPHNHNALNFLAFLVEHARAPLKVSIRFNPLTLDPFPPCPCIALLLTRPWNTLTVQGTNCNPETAARVIDAFIPNDALVSVSHVKIQAEAHTTDLHIEHLFIILSQKRAHGNLTLDLWPWRSTNLQHHRFPHPLPQVTTLHLTTSWRNILPILYLLPNLHSATLTIERPDAHAGDLYRYTGPRIRLPLLENLTIVIKQSLPTTSAKIADTVHGSDCFSKLISPVLRSLTLWWNAHPGPSHCQYLQPALDTFLTQHRDTLCLFFFHDYANDEKGMTSLLRSSCIHQSIFRYQAHFSP</sequence>
<dbReference type="AlphaFoldDB" id="A0AAW0CPS9"/>
<reference evidence="1 2" key="1">
    <citation type="submission" date="2024-01" db="EMBL/GenBank/DDBJ databases">
        <title>A draft genome for a cacao thread blight-causing isolate of Paramarasmius palmivorus.</title>
        <authorList>
            <person name="Baruah I.K."/>
            <person name="Bukari Y."/>
            <person name="Amoako-Attah I."/>
            <person name="Meinhardt L.W."/>
            <person name="Bailey B.A."/>
            <person name="Cohen S.P."/>
        </authorList>
    </citation>
    <scope>NUCLEOTIDE SEQUENCE [LARGE SCALE GENOMIC DNA]</scope>
    <source>
        <strain evidence="1 2">GH-12</strain>
    </source>
</reference>
<keyword evidence="2" id="KW-1185">Reference proteome</keyword>
<name>A0AAW0CPS9_9AGAR</name>
<gene>
    <name evidence="1" type="ORF">VNI00_009709</name>
</gene>
<dbReference type="EMBL" id="JAYKXP010000037">
    <property type="protein sequence ID" value="KAK7040243.1"/>
    <property type="molecule type" value="Genomic_DNA"/>
</dbReference>
<proteinExistence type="predicted"/>
<accession>A0AAW0CPS9</accession>
<evidence type="ECO:0000313" key="2">
    <source>
        <dbReference type="Proteomes" id="UP001383192"/>
    </source>
</evidence>
<evidence type="ECO:0008006" key="3">
    <source>
        <dbReference type="Google" id="ProtNLM"/>
    </source>
</evidence>
<comment type="caution">
    <text evidence="1">The sequence shown here is derived from an EMBL/GenBank/DDBJ whole genome shotgun (WGS) entry which is preliminary data.</text>
</comment>
<dbReference type="Proteomes" id="UP001383192">
    <property type="component" value="Unassembled WGS sequence"/>
</dbReference>
<protein>
    <recommendedName>
        <fullName evidence="3">F-box domain-containing protein</fullName>
    </recommendedName>
</protein>
<evidence type="ECO:0000313" key="1">
    <source>
        <dbReference type="EMBL" id="KAK7040243.1"/>
    </source>
</evidence>